<accession>A0ABR2IMA3</accession>
<keyword evidence="2" id="KW-1185">Reference proteome</keyword>
<reference evidence="1 2" key="1">
    <citation type="submission" date="2024-04" db="EMBL/GenBank/DDBJ databases">
        <title>Tritrichomonas musculus Genome.</title>
        <authorList>
            <person name="Alves-Ferreira E."/>
            <person name="Grigg M."/>
            <person name="Lorenzi H."/>
            <person name="Galac M."/>
        </authorList>
    </citation>
    <scope>NUCLEOTIDE SEQUENCE [LARGE SCALE GENOMIC DNA]</scope>
    <source>
        <strain evidence="1 2">EAF2021</strain>
    </source>
</reference>
<proteinExistence type="predicted"/>
<dbReference type="EMBL" id="JAPFFF010000016">
    <property type="protein sequence ID" value="KAK8865462.1"/>
    <property type="molecule type" value="Genomic_DNA"/>
</dbReference>
<comment type="caution">
    <text evidence="1">The sequence shown here is derived from an EMBL/GenBank/DDBJ whole genome shotgun (WGS) entry which is preliminary data.</text>
</comment>
<protein>
    <submittedName>
        <fullName evidence="1">Uncharacterized protein</fullName>
    </submittedName>
</protein>
<gene>
    <name evidence="1" type="ORF">M9Y10_011010</name>
</gene>
<sequence length="180" mass="21031">MTSLSIKFNFIIGDEKIACHKFFAAFLYHAISQNLLSDPTLDLFYINIANQKNNEKIQAYLHQLINREHIEITEKEIQDFISQLNETSKDSDISDFPPTNITALLLLNQELQNDEIREEIYQLLFSALISNDKKNDKQEQNHTKEEITHKIIQIQKIETILNLIKNKKKDEATKALFQNI</sequence>
<name>A0ABR2IMA3_9EUKA</name>
<evidence type="ECO:0000313" key="1">
    <source>
        <dbReference type="EMBL" id="KAK8865462.1"/>
    </source>
</evidence>
<evidence type="ECO:0000313" key="2">
    <source>
        <dbReference type="Proteomes" id="UP001470230"/>
    </source>
</evidence>
<organism evidence="1 2">
    <name type="scientific">Tritrichomonas musculus</name>
    <dbReference type="NCBI Taxonomy" id="1915356"/>
    <lineage>
        <taxon>Eukaryota</taxon>
        <taxon>Metamonada</taxon>
        <taxon>Parabasalia</taxon>
        <taxon>Tritrichomonadida</taxon>
        <taxon>Tritrichomonadidae</taxon>
        <taxon>Tritrichomonas</taxon>
    </lineage>
</organism>
<dbReference type="Proteomes" id="UP001470230">
    <property type="component" value="Unassembled WGS sequence"/>
</dbReference>